<accession>A0ABU2EGR9</accession>
<protein>
    <submittedName>
        <fullName evidence="1">Uncharacterized protein</fullName>
    </submittedName>
</protein>
<evidence type="ECO:0000313" key="1">
    <source>
        <dbReference type="EMBL" id="MDR9847062.1"/>
    </source>
</evidence>
<reference evidence="1" key="1">
    <citation type="submission" date="2023-09" db="EMBL/GenBank/DDBJ databases">
        <title>Description of first Herbaspirillum huttiense subsp. nephrolepsisexaltata and Herbaspirillum huttiense subsp. lycopersicon.</title>
        <authorList>
            <person name="Poudel M."/>
            <person name="Sharma A."/>
            <person name="Goss E."/>
            <person name="Tapia J.H."/>
            <person name="Harmon C.M."/>
            <person name="Jones J.B."/>
        </authorList>
    </citation>
    <scope>NUCLEOTIDE SEQUENCE</scope>
    <source>
        <strain evidence="1">SE1</strain>
    </source>
</reference>
<dbReference type="Proteomes" id="UP001246576">
    <property type="component" value="Unassembled WGS sequence"/>
</dbReference>
<proteinExistence type="predicted"/>
<keyword evidence="2" id="KW-1185">Reference proteome</keyword>
<gene>
    <name evidence="1" type="ORF">RI048_02430</name>
</gene>
<sequence length="71" mass="7648">MKKAADFPAYMATTEFFKAEAATACRCDNCDWHGMADALLAIGDAILTPGCEVPAGRCPECETLAYIVKEE</sequence>
<dbReference type="RefSeq" id="WP_310839484.1">
    <property type="nucleotide sequence ID" value="NZ_JAVLSJ010000001.1"/>
</dbReference>
<organism evidence="1 2">
    <name type="scientific">Herbaspirillum huttiense subsp. lycopersici</name>
    <dbReference type="NCBI Taxonomy" id="3074428"/>
    <lineage>
        <taxon>Bacteria</taxon>
        <taxon>Pseudomonadati</taxon>
        <taxon>Pseudomonadota</taxon>
        <taxon>Betaproteobacteria</taxon>
        <taxon>Burkholderiales</taxon>
        <taxon>Oxalobacteraceae</taxon>
        <taxon>Herbaspirillum</taxon>
    </lineage>
</organism>
<dbReference type="EMBL" id="JAVLSJ010000001">
    <property type="protein sequence ID" value="MDR9847062.1"/>
    <property type="molecule type" value="Genomic_DNA"/>
</dbReference>
<comment type="caution">
    <text evidence="1">The sequence shown here is derived from an EMBL/GenBank/DDBJ whole genome shotgun (WGS) entry which is preliminary data.</text>
</comment>
<name>A0ABU2EGR9_9BURK</name>
<evidence type="ECO:0000313" key="2">
    <source>
        <dbReference type="Proteomes" id="UP001246576"/>
    </source>
</evidence>